<comment type="caution">
    <text evidence="3">The sequence shown here is derived from an EMBL/GenBank/DDBJ whole genome shotgun (WGS) entry which is preliminary data.</text>
</comment>
<feature type="domain" description="Transposase IS4-like" evidence="1">
    <location>
        <begin position="93"/>
        <end position="241"/>
    </location>
</feature>
<dbReference type="GO" id="GO:0006313">
    <property type="term" value="P:DNA transposition"/>
    <property type="evidence" value="ECO:0007669"/>
    <property type="project" value="InterPro"/>
</dbReference>
<evidence type="ECO:0000259" key="1">
    <source>
        <dbReference type="Pfam" id="PF01609"/>
    </source>
</evidence>
<protein>
    <submittedName>
        <fullName evidence="3">Uncharacterized protein</fullName>
    </submittedName>
</protein>
<dbReference type="GO" id="GO:0003677">
    <property type="term" value="F:DNA binding"/>
    <property type="evidence" value="ECO:0007669"/>
    <property type="project" value="InterPro"/>
</dbReference>
<accession>A0A5J4S598</accession>
<sequence length="251" mass="29611">MYPTDLTETQWQFIEKVLLPQERKRKHSLQQIWNALFYLVKTGCQWRMLPKEYPKWELVYYYYRKWSGMEEFDLLLGGLRDSVRLKLGQHIRPSLGIMDSQSVRWGNNRSLNGIDGNKKVKGIKRHVVVDKNGFLIAVMVTIANIHDSKAACLLMRVLKELCSSVKTIIADGGYRGELAETLRKTFGYVLQVIISHYWEQGFRPIRKRWIVERTFAWFDNNRRLCRNYETTFDSAEEMVKIASIKLLLNKI</sequence>
<dbReference type="PANTHER" id="PTHR30007">
    <property type="entry name" value="PHP DOMAIN PROTEIN"/>
    <property type="match status" value="1"/>
</dbReference>
<dbReference type="InterPro" id="IPR025161">
    <property type="entry name" value="IS402-like_dom"/>
</dbReference>
<name>A0A5J4S598_9ZZZZ</name>
<dbReference type="GO" id="GO:0004803">
    <property type="term" value="F:transposase activity"/>
    <property type="evidence" value="ECO:0007669"/>
    <property type="project" value="InterPro"/>
</dbReference>
<evidence type="ECO:0000259" key="2">
    <source>
        <dbReference type="Pfam" id="PF13340"/>
    </source>
</evidence>
<dbReference type="EMBL" id="SNRY01000422">
    <property type="protein sequence ID" value="KAA6340952.1"/>
    <property type="molecule type" value="Genomic_DNA"/>
</dbReference>
<dbReference type="PANTHER" id="PTHR30007:SF0">
    <property type="entry name" value="TRANSPOSASE"/>
    <property type="match status" value="1"/>
</dbReference>
<dbReference type="Pfam" id="PF13340">
    <property type="entry name" value="DUF4096"/>
    <property type="match status" value="1"/>
</dbReference>
<dbReference type="InterPro" id="IPR002559">
    <property type="entry name" value="Transposase_11"/>
</dbReference>
<evidence type="ECO:0000313" key="3">
    <source>
        <dbReference type="EMBL" id="KAA6340952.1"/>
    </source>
</evidence>
<dbReference type="AlphaFoldDB" id="A0A5J4S598"/>
<proteinExistence type="predicted"/>
<feature type="domain" description="Insertion element IS402-like" evidence="2">
    <location>
        <begin position="6"/>
        <end position="70"/>
    </location>
</feature>
<reference evidence="3" key="1">
    <citation type="submission" date="2019-03" db="EMBL/GenBank/DDBJ databases">
        <title>Single cell metagenomics reveals metabolic interactions within the superorganism composed of flagellate Streblomastix strix and complex community of Bacteroidetes bacteria on its surface.</title>
        <authorList>
            <person name="Treitli S.C."/>
            <person name="Kolisko M."/>
            <person name="Husnik F."/>
            <person name="Keeling P."/>
            <person name="Hampl V."/>
        </authorList>
    </citation>
    <scope>NUCLEOTIDE SEQUENCE</scope>
    <source>
        <strain evidence="3">STM</strain>
    </source>
</reference>
<organism evidence="3">
    <name type="scientific">termite gut metagenome</name>
    <dbReference type="NCBI Taxonomy" id="433724"/>
    <lineage>
        <taxon>unclassified sequences</taxon>
        <taxon>metagenomes</taxon>
        <taxon>organismal metagenomes</taxon>
    </lineage>
</organism>
<dbReference type="Pfam" id="PF01609">
    <property type="entry name" value="DDE_Tnp_1"/>
    <property type="match status" value="1"/>
</dbReference>
<dbReference type="NCBIfam" id="NF033580">
    <property type="entry name" value="transpos_IS5_3"/>
    <property type="match status" value="1"/>
</dbReference>
<gene>
    <name evidence="3" type="ORF">EZS27_011221</name>
</gene>